<gene>
    <name evidence="4" type="ORF">MNB_SUP05-SYMBIONT-5-1178</name>
</gene>
<dbReference type="CDD" id="cd11304">
    <property type="entry name" value="Cadherin_repeat"/>
    <property type="match status" value="2"/>
</dbReference>
<dbReference type="InterPro" id="IPR013783">
    <property type="entry name" value="Ig-like_fold"/>
</dbReference>
<keyword evidence="2" id="KW-1133">Transmembrane helix</keyword>
<feature type="region of interest" description="Disordered" evidence="1">
    <location>
        <begin position="1086"/>
        <end position="1122"/>
    </location>
</feature>
<dbReference type="GO" id="GO:0016020">
    <property type="term" value="C:membrane"/>
    <property type="evidence" value="ECO:0007669"/>
    <property type="project" value="InterPro"/>
</dbReference>
<dbReference type="SUPFAM" id="SSF49313">
    <property type="entry name" value="Cadherin-like"/>
    <property type="match status" value="2"/>
</dbReference>
<dbReference type="GO" id="GO:0007156">
    <property type="term" value="P:homophilic cell adhesion via plasma membrane adhesion molecules"/>
    <property type="evidence" value="ECO:0007669"/>
    <property type="project" value="InterPro"/>
</dbReference>
<name>A0A1W1E6H2_9ZZZZ</name>
<feature type="domain" description="Cadherin" evidence="3">
    <location>
        <begin position="273"/>
        <end position="378"/>
    </location>
</feature>
<feature type="region of interest" description="Disordered" evidence="1">
    <location>
        <begin position="80"/>
        <end position="99"/>
    </location>
</feature>
<proteinExistence type="predicted"/>
<feature type="transmembrane region" description="Helical" evidence="2">
    <location>
        <begin position="1133"/>
        <end position="1151"/>
    </location>
</feature>
<evidence type="ECO:0000313" key="4">
    <source>
        <dbReference type="EMBL" id="SFV89488.1"/>
    </source>
</evidence>
<evidence type="ECO:0000256" key="1">
    <source>
        <dbReference type="SAM" id="MobiDB-lite"/>
    </source>
</evidence>
<dbReference type="Gene3D" id="2.60.40.10">
    <property type="entry name" value="Immunoglobulins"/>
    <property type="match status" value="2"/>
</dbReference>
<dbReference type="SMART" id="SM00112">
    <property type="entry name" value="CA"/>
    <property type="match status" value="2"/>
</dbReference>
<dbReference type="InterPro" id="IPR015919">
    <property type="entry name" value="Cadherin-like_sf"/>
</dbReference>
<feature type="compositionally biased region" description="Acidic residues" evidence="1">
    <location>
        <begin position="88"/>
        <end position="99"/>
    </location>
</feature>
<dbReference type="InterPro" id="IPR002126">
    <property type="entry name" value="Cadherin-like_dom"/>
</dbReference>
<feature type="region of interest" description="Disordered" evidence="1">
    <location>
        <begin position="909"/>
        <end position="942"/>
    </location>
</feature>
<dbReference type="SUPFAM" id="SSF141072">
    <property type="entry name" value="CalX-like"/>
    <property type="match status" value="1"/>
</dbReference>
<reference evidence="4" key="1">
    <citation type="submission" date="2016-10" db="EMBL/GenBank/DDBJ databases">
        <authorList>
            <person name="de Groot N.N."/>
        </authorList>
    </citation>
    <scope>NUCLEOTIDE SEQUENCE</scope>
</reference>
<dbReference type="PROSITE" id="PS50268">
    <property type="entry name" value="CADHERIN_2"/>
    <property type="match status" value="2"/>
</dbReference>
<dbReference type="Gene3D" id="2.60.40.60">
    <property type="entry name" value="Cadherins"/>
    <property type="match status" value="2"/>
</dbReference>
<evidence type="ECO:0000259" key="3">
    <source>
        <dbReference type="PROSITE" id="PS50268"/>
    </source>
</evidence>
<organism evidence="4">
    <name type="scientific">hydrothermal vent metagenome</name>
    <dbReference type="NCBI Taxonomy" id="652676"/>
    <lineage>
        <taxon>unclassified sequences</taxon>
        <taxon>metagenomes</taxon>
        <taxon>ecological metagenomes</taxon>
    </lineage>
</organism>
<dbReference type="GO" id="GO:0005509">
    <property type="term" value="F:calcium ion binding"/>
    <property type="evidence" value="ECO:0007669"/>
    <property type="project" value="InterPro"/>
</dbReference>
<protein>
    <submittedName>
        <fullName evidence="4">OmpA-like transmembrane domain protein</fullName>
    </submittedName>
</protein>
<keyword evidence="2" id="KW-0472">Membrane</keyword>
<dbReference type="Gene3D" id="2.60.40.680">
    <property type="match status" value="1"/>
</dbReference>
<dbReference type="InterPro" id="IPR038081">
    <property type="entry name" value="CalX-like_sf"/>
</dbReference>
<dbReference type="AlphaFoldDB" id="A0A1W1E6H2"/>
<feature type="compositionally biased region" description="Basic and acidic residues" evidence="1">
    <location>
        <begin position="933"/>
        <end position="942"/>
    </location>
</feature>
<sequence>MNIKKILGTVVLALSPSIWAATQTITANPSSINNTVAGEFSFEVKHTTDDTANLTGLGLRIYYDSSVITFVENTSVLTTNNISHNDSGQDDTNNEDGNSDTDKYIGYSWASVSGNWNISASETLANVKFTWKGDSSKPSTTVVFKDTSHAAGYTTVLNNLTINGPFTGNPAVASSSTVMLNTSNAISQGKVATWTISLKDASGNATTNLDGKILSSNLSNATLTFGNIANDGTLTATYNYQESDFGTYNFQFKLGANPIGVSQTLTVNDPPINNTVQAISIFENTTNILTVSATDTNLSNGDILTFSLIDGADKAKFSITNSGVLTFNNAPNYENPIDSGNNNTYIATIKVTDSLGASTEKTLTVTINNVLEHSIDIFGQSRNIKENSVINANVGDRIATNGIPSTYEITSGNTTLFAINHSGQITAKSSFDFEKDITQYPLTIKITKNDAAPKSAVVTVNVTNVDEAPTIVGGATRAIKIVTGRTAVTNIHASDVDAGQIPSLSLSDSSLFTLVGNALSFNTAQIFDNTTPSNNFKTITVTASSGGKSISQTITVETIDFIDTDNDGIADEWERRQFGNLTTADDDSDVDGDGVSDKDEFIANTDPNVDNIAPVFASISKATLNAKGRKTGFALSDFKVSATDAKDGDIVLVVNLVDGKNPKILGGKLILESGSHTLTWKATDVAGNIETDTQTVDIVPVVNFAYAQMGSEGQTVVAKVSLSGKAASYPVVINFNISGADTTDYTATNTITIASGISGEAQIQLISDGISNEGDEVITLTMTNTSNAVKGKNVSHRITILETNKAPRIRKFMVEQGNIKGRIITATNNDVVISADAFDPNGDTLTYTWAVDNAVIANPNPNATTFTFNPNGTDLKGIAIRLLLSDGKADAVERSLHLRVVTPIIHNNTDDTDGDGVLDKDEAGDNDGNGIPDYKEDKDHTENTLTSGVNTVIIAQTGVRISAGKMTDGSAKLTKARMQAYLQENGKIDNTEDSGYTTGDIYDYTIDNIEEIGGTTAVIIELETAIPNAAILRKHSINNGWKMFVEDAKNIISSKIGACSDDTWSAGLIQNATCLKLIIEDGGENDADGTDGNGMGKKNGSIEDPIAISTPSSSPSGSGGSGGGCVYNPNAPARFDMVLVLLMILSIYYLIRRKRILGH</sequence>
<accession>A0A1W1E6H2</accession>
<dbReference type="NCBIfam" id="NF033191">
    <property type="entry name" value="JDVT-CTERM"/>
    <property type="match status" value="1"/>
</dbReference>
<evidence type="ECO:0000256" key="2">
    <source>
        <dbReference type="SAM" id="Phobius"/>
    </source>
</evidence>
<keyword evidence="2 4" id="KW-0812">Transmembrane</keyword>
<feature type="domain" description="Cadherin" evidence="3">
    <location>
        <begin position="390"/>
        <end position="471"/>
    </location>
</feature>
<dbReference type="EMBL" id="FPHZ01000230">
    <property type="protein sequence ID" value="SFV89488.1"/>
    <property type="molecule type" value="Genomic_DNA"/>
</dbReference>